<keyword evidence="1 3" id="KW-0807">Transducer</keyword>
<dbReference type="Pfam" id="PF00015">
    <property type="entry name" value="MCPsignal"/>
    <property type="match status" value="1"/>
</dbReference>
<reference evidence="8" key="1">
    <citation type="journal article" date="2019" name="Int. J. Syst. Evol. Microbiol.">
        <title>The Global Catalogue of Microorganisms (GCM) 10K type strain sequencing project: providing services to taxonomists for standard genome sequencing and annotation.</title>
        <authorList>
            <consortium name="The Broad Institute Genomics Platform"/>
            <consortium name="The Broad Institute Genome Sequencing Center for Infectious Disease"/>
            <person name="Wu L."/>
            <person name="Ma J."/>
        </authorList>
    </citation>
    <scope>NUCLEOTIDE SEQUENCE [LARGE SCALE GENOMIC DNA]</scope>
    <source>
        <strain evidence="8">CCUG 43117</strain>
    </source>
</reference>
<dbReference type="SMART" id="SM00283">
    <property type="entry name" value="MA"/>
    <property type="match status" value="1"/>
</dbReference>
<dbReference type="InterPro" id="IPR004090">
    <property type="entry name" value="Chemotax_Me-accpt_rcpt"/>
</dbReference>
<keyword evidence="8" id="KW-1185">Reference proteome</keyword>
<dbReference type="PANTHER" id="PTHR32089:SF112">
    <property type="entry name" value="LYSOZYME-LIKE PROTEIN-RELATED"/>
    <property type="match status" value="1"/>
</dbReference>
<evidence type="ECO:0000256" key="3">
    <source>
        <dbReference type="PROSITE-ProRule" id="PRU00284"/>
    </source>
</evidence>
<evidence type="ECO:0000313" key="7">
    <source>
        <dbReference type="EMBL" id="MFC5504683.1"/>
    </source>
</evidence>
<dbReference type="InterPro" id="IPR004089">
    <property type="entry name" value="MCPsignal_dom"/>
</dbReference>
<dbReference type="PRINTS" id="PR00260">
    <property type="entry name" value="CHEMTRNSDUCR"/>
</dbReference>
<dbReference type="Pfam" id="PF11845">
    <property type="entry name" value="Tll0287-like"/>
    <property type="match status" value="1"/>
</dbReference>
<dbReference type="Proteomes" id="UP001596060">
    <property type="component" value="Unassembled WGS sequence"/>
</dbReference>
<evidence type="ECO:0000256" key="2">
    <source>
        <dbReference type="ARBA" id="ARBA00029447"/>
    </source>
</evidence>
<feature type="coiled-coil region" evidence="4">
    <location>
        <begin position="248"/>
        <end position="280"/>
    </location>
</feature>
<dbReference type="PROSITE" id="PS50885">
    <property type="entry name" value="HAMP"/>
    <property type="match status" value="1"/>
</dbReference>
<evidence type="ECO:0000313" key="8">
    <source>
        <dbReference type="Proteomes" id="UP001596060"/>
    </source>
</evidence>
<keyword evidence="4" id="KW-0175">Coiled coil</keyword>
<organism evidence="7 8">
    <name type="scientific">Bosea massiliensis</name>
    <dbReference type="NCBI Taxonomy" id="151419"/>
    <lineage>
        <taxon>Bacteria</taxon>
        <taxon>Pseudomonadati</taxon>
        <taxon>Pseudomonadota</taxon>
        <taxon>Alphaproteobacteria</taxon>
        <taxon>Hyphomicrobiales</taxon>
        <taxon>Boseaceae</taxon>
        <taxon>Bosea</taxon>
    </lineage>
</organism>
<dbReference type="PROSITE" id="PS50111">
    <property type="entry name" value="CHEMOTAXIS_TRANSDUC_2"/>
    <property type="match status" value="1"/>
</dbReference>
<evidence type="ECO:0000256" key="4">
    <source>
        <dbReference type="SAM" id="Coils"/>
    </source>
</evidence>
<sequence>MIALSAYLPGSIIAVEVRAARERAVAGAMRLVALRAFYSDAVIARLSPKAEGAAKSGYGPDLHAIPVPTSFLLDYTEKLAAGGDQIRLVSPFPWPQRPRRESLDAFQAAAWKALTEDRTPSFSAIEGEGAEAILRVAVADRMTQSCVDCHNNHPASPARHWKVGDVRGLIEIRQPLATVTREAREIGWRLAQGGLLAAAILDLTFIAVGLRVVRPLRDLTATIGQLAHDRGGEVAIPYVGRRDELGVVARALEMLKQERRAAHSAQREADEEARQRLERAGRLHRFSAGLGEDLHRLRAEAASSSEAIRGAVDEVATLSVVSGELVHQAGTHAARLDEAGRAVIALGTDIGTAVQAVEAHLDLVGHQAEHAVRRSRDAEERTRRLAAEATRVGDVVGVIRDIAEQVNLLALNATIEAARAGPAGRGFAVVAGEVKALAERTASATEDIADRIRQIQQASGEVAAQITDMTGGLVGDGATARDLAQRLRDDVAVSADIERHMRTVFEEANALVAALDRVRSETAAAGGTVQALDEASSRVADAVKQLDRHAESLSREIATA</sequence>
<evidence type="ECO:0000259" key="6">
    <source>
        <dbReference type="PROSITE" id="PS50885"/>
    </source>
</evidence>
<dbReference type="PANTHER" id="PTHR32089">
    <property type="entry name" value="METHYL-ACCEPTING CHEMOTAXIS PROTEIN MCPB"/>
    <property type="match status" value="1"/>
</dbReference>
<dbReference type="InterPro" id="IPR021796">
    <property type="entry name" value="Tll0287-like_dom"/>
</dbReference>
<protein>
    <submittedName>
        <fullName evidence="7">Methyl-accepting chemotaxis protein</fullName>
    </submittedName>
</protein>
<dbReference type="Gene3D" id="1.10.8.500">
    <property type="entry name" value="HAMP domain in histidine kinase"/>
    <property type="match status" value="1"/>
</dbReference>
<accession>A0ABW0NZ74</accession>
<feature type="domain" description="HAMP" evidence="6">
    <location>
        <begin position="210"/>
        <end position="264"/>
    </location>
</feature>
<dbReference type="RefSeq" id="WP_377815828.1">
    <property type="nucleotide sequence ID" value="NZ_JBHSLU010000008.1"/>
</dbReference>
<gene>
    <name evidence="7" type="ORF">ACFPN9_05365</name>
</gene>
<comment type="similarity">
    <text evidence="2">Belongs to the methyl-accepting chemotaxis (MCP) protein family.</text>
</comment>
<dbReference type="EMBL" id="JBHSLU010000008">
    <property type="protein sequence ID" value="MFC5504683.1"/>
    <property type="molecule type" value="Genomic_DNA"/>
</dbReference>
<evidence type="ECO:0000256" key="1">
    <source>
        <dbReference type="ARBA" id="ARBA00023224"/>
    </source>
</evidence>
<name>A0ABW0NZ74_9HYPH</name>
<comment type="caution">
    <text evidence="7">The sequence shown here is derived from an EMBL/GenBank/DDBJ whole genome shotgun (WGS) entry which is preliminary data.</text>
</comment>
<dbReference type="InterPro" id="IPR003660">
    <property type="entry name" value="HAMP_dom"/>
</dbReference>
<dbReference type="Gene3D" id="1.10.287.950">
    <property type="entry name" value="Methyl-accepting chemotaxis protein"/>
    <property type="match status" value="1"/>
</dbReference>
<feature type="domain" description="Methyl-accepting transducer" evidence="5">
    <location>
        <begin position="279"/>
        <end position="554"/>
    </location>
</feature>
<evidence type="ECO:0000259" key="5">
    <source>
        <dbReference type="PROSITE" id="PS50111"/>
    </source>
</evidence>
<dbReference type="SUPFAM" id="SSF58104">
    <property type="entry name" value="Methyl-accepting chemotaxis protein (MCP) signaling domain"/>
    <property type="match status" value="1"/>
</dbReference>
<proteinExistence type="inferred from homology"/>